<dbReference type="GeneID" id="65095720"/>
<dbReference type="InterPro" id="IPR038570">
    <property type="entry name" value="HicA_sf"/>
</dbReference>
<proteinExistence type="predicted"/>
<keyword evidence="4" id="KW-0378">Hydrolase</keyword>
<evidence type="ECO:0000256" key="5">
    <source>
        <dbReference type="ARBA" id="ARBA00022884"/>
    </source>
</evidence>
<name>A0A8E7EJZ3_9EURY</name>
<dbReference type="GO" id="GO:0004519">
    <property type="term" value="F:endonuclease activity"/>
    <property type="evidence" value="ECO:0007669"/>
    <property type="project" value="UniProtKB-KW"/>
</dbReference>
<dbReference type="InterPro" id="IPR012933">
    <property type="entry name" value="HicA_mRNA_interferase"/>
</dbReference>
<protein>
    <submittedName>
        <fullName evidence="7">Type II toxin-antitoxin system HicA family toxin</fullName>
    </submittedName>
</protein>
<evidence type="ECO:0000313" key="8">
    <source>
        <dbReference type="Proteomes" id="UP000680656"/>
    </source>
</evidence>
<dbReference type="GO" id="GO:0003729">
    <property type="term" value="F:mRNA binding"/>
    <property type="evidence" value="ECO:0007669"/>
    <property type="project" value="InterPro"/>
</dbReference>
<evidence type="ECO:0000256" key="4">
    <source>
        <dbReference type="ARBA" id="ARBA00022801"/>
    </source>
</evidence>
<dbReference type="Proteomes" id="UP000680656">
    <property type="component" value="Chromosome"/>
</dbReference>
<keyword evidence="8" id="KW-1185">Reference proteome</keyword>
<keyword evidence="3" id="KW-0255">Endonuclease</keyword>
<keyword evidence="5" id="KW-0694">RNA-binding</keyword>
<evidence type="ECO:0000256" key="2">
    <source>
        <dbReference type="ARBA" id="ARBA00022722"/>
    </source>
</evidence>
<dbReference type="GO" id="GO:0016787">
    <property type="term" value="F:hydrolase activity"/>
    <property type="evidence" value="ECO:0007669"/>
    <property type="project" value="UniProtKB-KW"/>
</dbReference>
<gene>
    <name evidence="7" type="ORF">KHC33_01010</name>
</gene>
<dbReference type="AlphaFoldDB" id="A0A8E7EJZ3"/>
<dbReference type="Gene3D" id="3.30.920.30">
    <property type="entry name" value="Hypothetical protein"/>
    <property type="match status" value="1"/>
</dbReference>
<evidence type="ECO:0000256" key="1">
    <source>
        <dbReference type="ARBA" id="ARBA00022649"/>
    </source>
</evidence>
<evidence type="ECO:0000256" key="6">
    <source>
        <dbReference type="ARBA" id="ARBA00023016"/>
    </source>
</evidence>
<sequence>MTKRLLPVSGMDMERVFSKVGFVFIRQKGSHIVLSRGEEILIVPHHSPVEKGTERDLFKESGLIIEEFNRLL</sequence>
<keyword evidence="1" id="KW-1277">Toxin-antitoxin system</keyword>
<keyword evidence="6" id="KW-0346">Stress response</keyword>
<organism evidence="7 8">
    <name type="scientific">Methanospirillum purgamenti</name>
    <dbReference type="NCBI Taxonomy" id="2834276"/>
    <lineage>
        <taxon>Archaea</taxon>
        <taxon>Methanobacteriati</taxon>
        <taxon>Methanobacteriota</taxon>
        <taxon>Stenosarchaea group</taxon>
        <taxon>Methanomicrobia</taxon>
        <taxon>Methanomicrobiales</taxon>
        <taxon>Methanospirillaceae</taxon>
        <taxon>Methanospirillum</taxon>
    </lineage>
</organism>
<accession>A0A8E7EJZ3</accession>
<dbReference type="KEGG" id="mrtj:KHC33_01010"/>
<keyword evidence="2" id="KW-0540">Nuclease</keyword>
<dbReference type="EMBL" id="CP075546">
    <property type="protein sequence ID" value="QVV89146.1"/>
    <property type="molecule type" value="Genomic_DNA"/>
</dbReference>
<dbReference type="SUPFAM" id="SSF54786">
    <property type="entry name" value="YcfA/nrd intein domain"/>
    <property type="match status" value="1"/>
</dbReference>
<dbReference type="RefSeq" id="WP_214419947.1">
    <property type="nucleotide sequence ID" value="NZ_CP075546.1"/>
</dbReference>
<reference evidence="7 8" key="1">
    <citation type="submission" date="2021-05" db="EMBL/GenBank/DDBJ databases">
        <title>A novel Methanospirillum isolate from a pyrite-forming mixed culture.</title>
        <authorList>
            <person name="Bunk B."/>
            <person name="Sproer C."/>
            <person name="Spring S."/>
            <person name="Pester M."/>
        </authorList>
    </citation>
    <scope>NUCLEOTIDE SEQUENCE [LARGE SCALE GENOMIC DNA]</scope>
    <source>
        <strain evidence="7 8">J.3.6.1-F.2.7.3</strain>
    </source>
</reference>
<evidence type="ECO:0000313" key="7">
    <source>
        <dbReference type="EMBL" id="QVV89146.1"/>
    </source>
</evidence>
<evidence type="ECO:0000256" key="3">
    <source>
        <dbReference type="ARBA" id="ARBA00022759"/>
    </source>
</evidence>
<dbReference type="Pfam" id="PF07927">
    <property type="entry name" value="HicA_toxin"/>
    <property type="match status" value="1"/>
</dbReference>